<sequence length="101" mass="10105">MTASNGRFFLFTIFFSMLTALLAHPSNKNQLEKRQGYNIPGVMGGAGKGPGGMMGGGNAGGGGLGGPMGMPGLDGLQGVGAEALQKNGGGGDGCKKYKIIR</sequence>
<comment type="caution">
    <text evidence="2">The sequence shown here is derived from an EMBL/GenBank/DDBJ whole genome shotgun (WGS) entry which is preliminary data.</text>
</comment>
<dbReference type="EMBL" id="MU167240">
    <property type="protein sequence ID" value="KAG0148080.1"/>
    <property type="molecule type" value="Genomic_DNA"/>
</dbReference>
<keyword evidence="3" id="KW-1185">Reference proteome</keyword>
<protein>
    <recommendedName>
        <fullName evidence="4">Glycine-rich protein</fullName>
    </recommendedName>
</protein>
<gene>
    <name evidence="2" type="ORF">CROQUDRAFT_132083</name>
</gene>
<evidence type="ECO:0000313" key="3">
    <source>
        <dbReference type="Proteomes" id="UP000886653"/>
    </source>
</evidence>
<proteinExistence type="predicted"/>
<evidence type="ECO:0000313" key="2">
    <source>
        <dbReference type="EMBL" id="KAG0148080.1"/>
    </source>
</evidence>
<dbReference type="Proteomes" id="UP000886653">
    <property type="component" value="Unassembled WGS sequence"/>
</dbReference>
<keyword evidence="1" id="KW-0732">Signal</keyword>
<organism evidence="2 3">
    <name type="scientific">Cronartium quercuum f. sp. fusiforme G11</name>
    <dbReference type="NCBI Taxonomy" id="708437"/>
    <lineage>
        <taxon>Eukaryota</taxon>
        <taxon>Fungi</taxon>
        <taxon>Dikarya</taxon>
        <taxon>Basidiomycota</taxon>
        <taxon>Pucciniomycotina</taxon>
        <taxon>Pucciniomycetes</taxon>
        <taxon>Pucciniales</taxon>
        <taxon>Coleosporiaceae</taxon>
        <taxon>Cronartium</taxon>
    </lineage>
</organism>
<evidence type="ECO:0000256" key="1">
    <source>
        <dbReference type="SAM" id="SignalP"/>
    </source>
</evidence>
<reference evidence="2" key="1">
    <citation type="submission" date="2013-11" db="EMBL/GenBank/DDBJ databases">
        <title>Genome sequence of the fusiform rust pathogen reveals effectors for host alternation and coevolution with pine.</title>
        <authorList>
            <consortium name="DOE Joint Genome Institute"/>
            <person name="Smith K."/>
            <person name="Pendleton A."/>
            <person name="Kubisiak T."/>
            <person name="Anderson C."/>
            <person name="Salamov A."/>
            <person name="Aerts A."/>
            <person name="Riley R."/>
            <person name="Clum A."/>
            <person name="Lindquist E."/>
            <person name="Ence D."/>
            <person name="Campbell M."/>
            <person name="Kronenberg Z."/>
            <person name="Feau N."/>
            <person name="Dhillon B."/>
            <person name="Hamelin R."/>
            <person name="Burleigh J."/>
            <person name="Smith J."/>
            <person name="Yandell M."/>
            <person name="Nelson C."/>
            <person name="Grigoriev I."/>
            <person name="Davis J."/>
        </authorList>
    </citation>
    <scope>NUCLEOTIDE SEQUENCE</scope>
    <source>
        <strain evidence="2">G11</strain>
    </source>
</reference>
<evidence type="ECO:0008006" key="4">
    <source>
        <dbReference type="Google" id="ProtNLM"/>
    </source>
</evidence>
<accession>A0A9P6NJB6</accession>
<feature type="signal peptide" evidence="1">
    <location>
        <begin position="1"/>
        <end position="23"/>
    </location>
</feature>
<dbReference type="AlphaFoldDB" id="A0A9P6NJB6"/>
<name>A0A9P6NJB6_9BASI</name>
<feature type="chain" id="PRO_5040320446" description="Glycine-rich protein" evidence="1">
    <location>
        <begin position="24"/>
        <end position="101"/>
    </location>
</feature>